<keyword evidence="3" id="KW-1185">Reference proteome</keyword>
<keyword evidence="1" id="KW-0446">Lipid-binding</keyword>
<dbReference type="OrthoDB" id="9781230at2"/>
<dbReference type="PANTHER" id="PTHR33434">
    <property type="entry name" value="DEGV DOMAIN-CONTAINING PROTEIN DR_1986-RELATED"/>
    <property type="match status" value="1"/>
</dbReference>
<sequence>MNNKVTILTDSTCDLTEELLEQYEIKVIPLHVIFEDDKYKDLLDINTDQLFKEVTKRGILPKTAPPTVSNFIDIFYDLIEEGRDIVYIGISSKISYTIQNATIAANEFPAGRIHIIDSLNLSGGVGLLALKAAKLVKQGLEIEKIVRRIRMYVPKVETHFVIDTLDYLHMGGRCSGLANFMSSLFKIKPIIQVKDGELIVTDKPKGKQKAYDLLFKRIVDDQYILDEEFVLITHSKDYEGVKVLKTNVIKDLSVENILETDAGCVISSHSGKGAIGIIYLTN</sequence>
<dbReference type="Gene3D" id="3.30.1180.10">
    <property type="match status" value="1"/>
</dbReference>
<dbReference type="Proteomes" id="UP000005707">
    <property type="component" value="Unassembled WGS sequence"/>
</dbReference>
<dbReference type="InParanoid" id="U2EDZ8"/>
<dbReference type="EMBL" id="AFNU02000002">
    <property type="protein sequence ID" value="ERJ13218.1"/>
    <property type="molecule type" value="Genomic_DNA"/>
</dbReference>
<evidence type="ECO:0000313" key="3">
    <source>
        <dbReference type="Proteomes" id="UP000005707"/>
    </source>
</evidence>
<proteinExistence type="predicted"/>
<dbReference type="GO" id="GO:0008289">
    <property type="term" value="F:lipid binding"/>
    <property type="evidence" value="ECO:0007669"/>
    <property type="project" value="UniProtKB-KW"/>
</dbReference>
<dbReference type="InterPro" id="IPR043168">
    <property type="entry name" value="DegV_C"/>
</dbReference>
<protein>
    <recommendedName>
        <fullName evidence="4">DegV family protein</fullName>
    </recommendedName>
</protein>
<dbReference type="InterPro" id="IPR003797">
    <property type="entry name" value="DegV"/>
</dbReference>
<dbReference type="PROSITE" id="PS51482">
    <property type="entry name" value="DEGV"/>
    <property type="match status" value="1"/>
</dbReference>
<dbReference type="NCBIfam" id="TIGR00762">
    <property type="entry name" value="DegV"/>
    <property type="match status" value="1"/>
</dbReference>
<dbReference type="eggNOG" id="COG1307">
    <property type="taxonomic scope" value="Bacteria"/>
</dbReference>
<dbReference type="InterPro" id="IPR050270">
    <property type="entry name" value="DegV_domain_contain"/>
</dbReference>
<accession>U2EDZ8</accession>
<dbReference type="STRING" id="1033810.HLPCO_000842"/>
<gene>
    <name evidence="2" type="ORF">HLPCO_000842</name>
</gene>
<organism evidence="2 3">
    <name type="scientific">Haloplasma contractile SSD-17B</name>
    <dbReference type="NCBI Taxonomy" id="1033810"/>
    <lineage>
        <taxon>Bacteria</taxon>
        <taxon>Bacillati</taxon>
        <taxon>Mycoplasmatota</taxon>
        <taxon>Mollicutes</taxon>
        <taxon>Haloplasmatales</taxon>
        <taxon>Haloplasmataceae</taxon>
        <taxon>Haloplasma</taxon>
    </lineage>
</organism>
<reference evidence="2 3" key="2">
    <citation type="journal article" date="2013" name="PLoS ONE">
        <title>INDIGO - INtegrated Data Warehouse of MIcrobial GenOmes with Examples from the Red Sea Extremophiles.</title>
        <authorList>
            <person name="Alam I."/>
            <person name="Antunes A."/>
            <person name="Kamau A.A."/>
            <person name="Ba Alawi W."/>
            <person name="Kalkatawi M."/>
            <person name="Stingl U."/>
            <person name="Bajic V.B."/>
        </authorList>
    </citation>
    <scope>NUCLEOTIDE SEQUENCE [LARGE SCALE GENOMIC DNA]</scope>
    <source>
        <strain evidence="2 3">SSD-17B</strain>
    </source>
</reference>
<evidence type="ECO:0000256" key="1">
    <source>
        <dbReference type="ARBA" id="ARBA00023121"/>
    </source>
</evidence>
<comment type="caution">
    <text evidence="2">The sequence shown here is derived from an EMBL/GenBank/DDBJ whole genome shotgun (WGS) entry which is preliminary data.</text>
</comment>
<evidence type="ECO:0008006" key="4">
    <source>
        <dbReference type="Google" id="ProtNLM"/>
    </source>
</evidence>
<dbReference type="Pfam" id="PF02645">
    <property type="entry name" value="DegV"/>
    <property type="match status" value="1"/>
</dbReference>
<dbReference type="AlphaFoldDB" id="U2EDZ8"/>
<dbReference type="RefSeq" id="WP_008826771.1">
    <property type="nucleotide sequence ID" value="NZ_AFNU02000002.1"/>
</dbReference>
<name>U2EDZ8_9MOLU</name>
<evidence type="ECO:0000313" key="2">
    <source>
        <dbReference type="EMBL" id="ERJ13218.1"/>
    </source>
</evidence>
<dbReference type="Gene3D" id="3.40.50.10170">
    <property type="match status" value="1"/>
</dbReference>
<dbReference type="SUPFAM" id="SSF82549">
    <property type="entry name" value="DAK1/DegV-like"/>
    <property type="match status" value="1"/>
</dbReference>
<reference evidence="2 3" key="1">
    <citation type="journal article" date="2011" name="J. Bacteriol.">
        <title>Genome sequence of Haloplasma contractile, an unusual contractile bacterium from a deep-sea anoxic brine lake.</title>
        <authorList>
            <person name="Antunes A."/>
            <person name="Alam I."/>
            <person name="El Dorry H."/>
            <person name="Siam R."/>
            <person name="Robertson A."/>
            <person name="Bajic V.B."/>
            <person name="Stingl U."/>
        </authorList>
    </citation>
    <scope>NUCLEOTIDE SEQUENCE [LARGE SCALE GENOMIC DNA]</scope>
    <source>
        <strain evidence="2 3">SSD-17B</strain>
    </source>
</reference>
<dbReference type="PANTHER" id="PTHR33434:SF2">
    <property type="entry name" value="FATTY ACID-BINDING PROTEIN TM_1468"/>
    <property type="match status" value="1"/>
</dbReference>